<accession>D8RGL5</accession>
<dbReference type="HOGENOM" id="CLU_1638257_0_0_1"/>
<protein>
    <submittedName>
        <fullName evidence="2">Uncharacterized protein</fullName>
    </submittedName>
</protein>
<dbReference type="KEGG" id="smo:SELMODRAFT_411108"/>
<keyword evidence="1" id="KW-0472">Membrane</keyword>
<proteinExistence type="predicted"/>
<sequence>MEKVLPGRMAIVALLVKNFLTVAGSGKQLRKPFVLVRHEISKVLLLIVSLLDLVLGACVWLVVVIEFTAICLAPAWLGWAKWGMKREEIGKFLDDFEPYRASYGSMNVVDREKGLDNFDYLGGVPRYLLRATKLDEGKARAKAAVDLDHVHPKRLRFCQEAT</sequence>
<feature type="transmembrane region" description="Helical" evidence="1">
    <location>
        <begin position="44"/>
        <end position="77"/>
    </location>
</feature>
<keyword evidence="1" id="KW-0812">Transmembrane</keyword>
<name>D8RGL5_SELML</name>
<dbReference type="AlphaFoldDB" id="D8RGL5"/>
<keyword evidence="1" id="KW-1133">Transmembrane helix</keyword>
<dbReference type="Gramene" id="EFJ28620">
    <property type="protein sequence ID" value="EFJ28620"/>
    <property type="gene ID" value="SELMODRAFT_411108"/>
</dbReference>
<evidence type="ECO:0000313" key="3">
    <source>
        <dbReference type="Proteomes" id="UP000001514"/>
    </source>
</evidence>
<organism evidence="3">
    <name type="scientific">Selaginella moellendorffii</name>
    <name type="common">Spikemoss</name>
    <dbReference type="NCBI Taxonomy" id="88036"/>
    <lineage>
        <taxon>Eukaryota</taxon>
        <taxon>Viridiplantae</taxon>
        <taxon>Streptophyta</taxon>
        <taxon>Embryophyta</taxon>
        <taxon>Tracheophyta</taxon>
        <taxon>Lycopodiopsida</taxon>
        <taxon>Selaginellales</taxon>
        <taxon>Selaginellaceae</taxon>
        <taxon>Selaginella</taxon>
    </lineage>
</organism>
<dbReference type="EMBL" id="GL377579">
    <property type="protein sequence ID" value="EFJ28620.1"/>
    <property type="molecule type" value="Genomic_DNA"/>
</dbReference>
<gene>
    <name evidence="2" type="ORF">SELMODRAFT_411108</name>
</gene>
<evidence type="ECO:0000256" key="1">
    <source>
        <dbReference type="SAM" id="Phobius"/>
    </source>
</evidence>
<evidence type="ECO:0000313" key="2">
    <source>
        <dbReference type="EMBL" id="EFJ28620.1"/>
    </source>
</evidence>
<dbReference type="Proteomes" id="UP000001514">
    <property type="component" value="Unassembled WGS sequence"/>
</dbReference>
<dbReference type="InParanoid" id="D8RGL5"/>
<reference evidence="2 3" key="1">
    <citation type="journal article" date="2011" name="Science">
        <title>The Selaginella genome identifies genetic changes associated with the evolution of vascular plants.</title>
        <authorList>
            <person name="Banks J.A."/>
            <person name="Nishiyama T."/>
            <person name="Hasebe M."/>
            <person name="Bowman J.L."/>
            <person name="Gribskov M."/>
            <person name="dePamphilis C."/>
            <person name="Albert V.A."/>
            <person name="Aono N."/>
            <person name="Aoyama T."/>
            <person name="Ambrose B.A."/>
            <person name="Ashton N.W."/>
            <person name="Axtell M.J."/>
            <person name="Barker E."/>
            <person name="Barker M.S."/>
            <person name="Bennetzen J.L."/>
            <person name="Bonawitz N.D."/>
            <person name="Chapple C."/>
            <person name="Cheng C."/>
            <person name="Correa L.G."/>
            <person name="Dacre M."/>
            <person name="DeBarry J."/>
            <person name="Dreyer I."/>
            <person name="Elias M."/>
            <person name="Engstrom E.M."/>
            <person name="Estelle M."/>
            <person name="Feng L."/>
            <person name="Finet C."/>
            <person name="Floyd S.K."/>
            <person name="Frommer W.B."/>
            <person name="Fujita T."/>
            <person name="Gramzow L."/>
            <person name="Gutensohn M."/>
            <person name="Harholt J."/>
            <person name="Hattori M."/>
            <person name="Heyl A."/>
            <person name="Hirai T."/>
            <person name="Hiwatashi Y."/>
            <person name="Ishikawa M."/>
            <person name="Iwata M."/>
            <person name="Karol K.G."/>
            <person name="Koehler B."/>
            <person name="Kolukisaoglu U."/>
            <person name="Kubo M."/>
            <person name="Kurata T."/>
            <person name="Lalonde S."/>
            <person name="Li K."/>
            <person name="Li Y."/>
            <person name="Litt A."/>
            <person name="Lyons E."/>
            <person name="Manning G."/>
            <person name="Maruyama T."/>
            <person name="Michael T.P."/>
            <person name="Mikami K."/>
            <person name="Miyazaki S."/>
            <person name="Morinaga S."/>
            <person name="Murata T."/>
            <person name="Mueller-Roeber B."/>
            <person name="Nelson D.R."/>
            <person name="Obara M."/>
            <person name="Oguri Y."/>
            <person name="Olmstead R.G."/>
            <person name="Onodera N."/>
            <person name="Petersen B.L."/>
            <person name="Pils B."/>
            <person name="Prigge M."/>
            <person name="Rensing S.A."/>
            <person name="Riano-Pachon D.M."/>
            <person name="Roberts A.W."/>
            <person name="Sato Y."/>
            <person name="Scheller H.V."/>
            <person name="Schulz B."/>
            <person name="Schulz C."/>
            <person name="Shakirov E.V."/>
            <person name="Shibagaki N."/>
            <person name="Shinohara N."/>
            <person name="Shippen D.E."/>
            <person name="Soerensen I."/>
            <person name="Sotooka R."/>
            <person name="Sugimoto N."/>
            <person name="Sugita M."/>
            <person name="Sumikawa N."/>
            <person name="Tanurdzic M."/>
            <person name="Theissen G."/>
            <person name="Ulvskov P."/>
            <person name="Wakazuki S."/>
            <person name="Weng J.K."/>
            <person name="Willats W.W."/>
            <person name="Wipf D."/>
            <person name="Wolf P.G."/>
            <person name="Yang L."/>
            <person name="Zimmer A.D."/>
            <person name="Zhu Q."/>
            <person name="Mitros T."/>
            <person name="Hellsten U."/>
            <person name="Loque D."/>
            <person name="Otillar R."/>
            <person name="Salamov A."/>
            <person name="Schmutz J."/>
            <person name="Shapiro H."/>
            <person name="Lindquist E."/>
            <person name="Lucas S."/>
            <person name="Rokhsar D."/>
            <person name="Grigoriev I.V."/>
        </authorList>
    </citation>
    <scope>NUCLEOTIDE SEQUENCE [LARGE SCALE GENOMIC DNA]</scope>
</reference>
<keyword evidence="3" id="KW-1185">Reference proteome</keyword>